<keyword evidence="2" id="KW-1185">Reference proteome</keyword>
<evidence type="ECO:0000313" key="2">
    <source>
        <dbReference type="Proteomes" id="UP000316714"/>
    </source>
</evidence>
<protein>
    <submittedName>
        <fullName evidence="1">Uncharacterized protein</fullName>
    </submittedName>
</protein>
<evidence type="ECO:0000313" key="1">
    <source>
        <dbReference type="EMBL" id="TWT31156.1"/>
    </source>
</evidence>
<proteinExistence type="predicted"/>
<sequence length="117" mass="12461">MHAEPTNNRPSFASVLHRLAHGERIGGAELSQLHGFVEASEMPLASCLDWPLELIGDDLLRHAGRLAGGNTAVIAEVLAADLESSPVVYPIDERIRALCWEVGADADLAVGLQRQGG</sequence>
<accession>A0A5C5UXS6</accession>
<dbReference type="AlphaFoldDB" id="A0A5C5UXS6"/>
<comment type="caution">
    <text evidence="1">The sequence shown here is derived from an EMBL/GenBank/DDBJ whole genome shotgun (WGS) entry which is preliminary data.</text>
</comment>
<gene>
    <name evidence="1" type="ORF">KOR34_45320</name>
</gene>
<organism evidence="1 2">
    <name type="scientific">Posidoniimonas corsicana</name>
    <dbReference type="NCBI Taxonomy" id="1938618"/>
    <lineage>
        <taxon>Bacteria</taxon>
        <taxon>Pseudomonadati</taxon>
        <taxon>Planctomycetota</taxon>
        <taxon>Planctomycetia</taxon>
        <taxon>Pirellulales</taxon>
        <taxon>Lacipirellulaceae</taxon>
        <taxon>Posidoniimonas</taxon>
    </lineage>
</organism>
<name>A0A5C5UXS6_9BACT</name>
<dbReference type="Proteomes" id="UP000316714">
    <property type="component" value="Unassembled WGS sequence"/>
</dbReference>
<reference evidence="1 2" key="1">
    <citation type="submission" date="2019-02" db="EMBL/GenBank/DDBJ databases">
        <title>Deep-cultivation of Planctomycetes and their phenomic and genomic characterization uncovers novel biology.</title>
        <authorList>
            <person name="Wiegand S."/>
            <person name="Jogler M."/>
            <person name="Boedeker C."/>
            <person name="Pinto D."/>
            <person name="Vollmers J."/>
            <person name="Rivas-Marin E."/>
            <person name="Kohn T."/>
            <person name="Peeters S.H."/>
            <person name="Heuer A."/>
            <person name="Rast P."/>
            <person name="Oberbeckmann S."/>
            <person name="Bunk B."/>
            <person name="Jeske O."/>
            <person name="Meyerdierks A."/>
            <person name="Storesund J.E."/>
            <person name="Kallscheuer N."/>
            <person name="Luecker S."/>
            <person name="Lage O.M."/>
            <person name="Pohl T."/>
            <person name="Merkel B.J."/>
            <person name="Hornburger P."/>
            <person name="Mueller R.-W."/>
            <person name="Bruemmer F."/>
            <person name="Labrenz M."/>
            <person name="Spormann A.M."/>
            <person name="Op Den Camp H."/>
            <person name="Overmann J."/>
            <person name="Amann R."/>
            <person name="Jetten M.S.M."/>
            <person name="Mascher T."/>
            <person name="Medema M.H."/>
            <person name="Devos D.P."/>
            <person name="Kaster A.-K."/>
            <person name="Ovreas L."/>
            <person name="Rohde M."/>
            <person name="Galperin M.Y."/>
            <person name="Jogler C."/>
        </authorList>
    </citation>
    <scope>NUCLEOTIDE SEQUENCE [LARGE SCALE GENOMIC DNA]</scope>
    <source>
        <strain evidence="1 2">KOR34</strain>
    </source>
</reference>
<dbReference type="EMBL" id="SIHJ01000004">
    <property type="protein sequence ID" value="TWT31156.1"/>
    <property type="molecule type" value="Genomic_DNA"/>
</dbReference>